<sequence length="118" mass="13473">LRMIGPTVVAQKIKCCQIIIQMMIVNVHYLLNETCQINRRRKMGLHELTESAKDHLLPEISAVAMKIEKKMGNTIRISRKSGFPVGICFSRVHFFSAVLNVAKTYGGRDFKTSLYILY</sequence>
<organism evidence="1">
    <name type="scientific">Clastoptera arizonana</name>
    <name type="common">Arizona spittle bug</name>
    <dbReference type="NCBI Taxonomy" id="38151"/>
    <lineage>
        <taxon>Eukaryota</taxon>
        <taxon>Metazoa</taxon>
        <taxon>Ecdysozoa</taxon>
        <taxon>Arthropoda</taxon>
        <taxon>Hexapoda</taxon>
        <taxon>Insecta</taxon>
        <taxon>Pterygota</taxon>
        <taxon>Neoptera</taxon>
        <taxon>Paraneoptera</taxon>
        <taxon>Hemiptera</taxon>
        <taxon>Auchenorrhyncha</taxon>
        <taxon>Cercopoidea</taxon>
        <taxon>Clastopteridae</taxon>
        <taxon>Clastoptera</taxon>
    </lineage>
</organism>
<name>A0A1B6C6C2_9HEMI</name>
<evidence type="ECO:0000313" key="1">
    <source>
        <dbReference type="EMBL" id="JAS08849.1"/>
    </source>
</evidence>
<accession>A0A1B6C6C2</accession>
<dbReference type="AlphaFoldDB" id="A0A1B6C6C2"/>
<protein>
    <submittedName>
        <fullName evidence="1">Uncharacterized protein</fullName>
    </submittedName>
</protein>
<reference evidence="1" key="1">
    <citation type="submission" date="2015-12" db="EMBL/GenBank/DDBJ databases">
        <title>De novo transcriptome assembly of four potential Pierce s Disease insect vectors from Arizona vineyards.</title>
        <authorList>
            <person name="Tassone E.E."/>
        </authorList>
    </citation>
    <scope>NUCLEOTIDE SEQUENCE</scope>
</reference>
<proteinExistence type="predicted"/>
<feature type="non-terminal residue" evidence="1">
    <location>
        <position position="1"/>
    </location>
</feature>
<dbReference type="EMBL" id="GEDC01028449">
    <property type="protein sequence ID" value="JAS08849.1"/>
    <property type="molecule type" value="Transcribed_RNA"/>
</dbReference>
<gene>
    <name evidence="1" type="ORF">g.29526</name>
</gene>